<name>A0ABV8EHY6_9BACT</name>
<dbReference type="InterPro" id="IPR038731">
    <property type="entry name" value="RgtA/B/C-like"/>
</dbReference>
<feature type="transmembrane region" description="Helical" evidence="1">
    <location>
        <begin position="351"/>
        <end position="373"/>
    </location>
</feature>
<keyword evidence="4" id="KW-1185">Reference proteome</keyword>
<dbReference type="EMBL" id="JBHSAV010000003">
    <property type="protein sequence ID" value="MFC3974860.1"/>
    <property type="molecule type" value="Genomic_DNA"/>
</dbReference>
<comment type="caution">
    <text evidence="3">The sequence shown here is derived from an EMBL/GenBank/DDBJ whole genome shotgun (WGS) entry which is preliminary data.</text>
</comment>
<dbReference type="RefSeq" id="WP_241294169.1">
    <property type="nucleotide sequence ID" value="NZ_JAKZGR010000006.1"/>
</dbReference>
<feature type="domain" description="Glycosyltransferase RgtA/B/C/D-like" evidence="2">
    <location>
        <begin position="69"/>
        <end position="213"/>
    </location>
</feature>
<keyword evidence="3" id="KW-0808">Transferase</keyword>
<feature type="transmembrane region" description="Helical" evidence="1">
    <location>
        <begin position="268"/>
        <end position="284"/>
    </location>
</feature>
<feature type="transmembrane region" description="Helical" evidence="1">
    <location>
        <begin position="324"/>
        <end position="344"/>
    </location>
</feature>
<feature type="transmembrane region" description="Helical" evidence="1">
    <location>
        <begin position="12"/>
        <end position="32"/>
    </location>
</feature>
<dbReference type="Proteomes" id="UP001595766">
    <property type="component" value="Unassembled WGS sequence"/>
</dbReference>
<gene>
    <name evidence="3" type="ORF">ACFOUP_00590</name>
</gene>
<keyword evidence="1" id="KW-0472">Membrane</keyword>
<evidence type="ECO:0000256" key="1">
    <source>
        <dbReference type="SAM" id="Phobius"/>
    </source>
</evidence>
<reference evidence="4" key="1">
    <citation type="journal article" date="2019" name="Int. J. Syst. Evol. Microbiol.">
        <title>The Global Catalogue of Microorganisms (GCM) 10K type strain sequencing project: providing services to taxonomists for standard genome sequencing and annotation.</title>
        <authorList>
            <consortium name="The Broad Institute Genomics Platform"/>
            <consortium name="The Broad Institute Genome Sequencing Center for Infectious Disease"/>
            <person name="Wu L."/>
            <person name="Ma J."/>
        </authorList>
    </citation>
    <scope>NUCLEOTIDE SEQUENCE [LARGE SCALE GENOMIC DNA]</scope>
    <source>
        <strain evidence="4">CECT 8551</strain>
    </source>
</reference>
<organism evidence="3 4">
    <name type="scientific">Belliella kenyensis</name>
    <dbReference type="NCBI Taxonomy" id="1472724"/>
    <lineage>
        <taxon>Bacteria</taxon>
        <taxon>Pseudomonadati</taxon>
        <taxon>Bacteroidota</taxon>
        <taxon>Cytophagia</taxon>
        <taxon>Cytophagales</taxon>
        <taxon>Cyclobacteriaceae</taxon>
        <taxon>Belliella</taxon>
    </lineage>
</organism>
<dbReference type="GO" id="GO:0016757">
    <property type="term" value="F:glycosyltransferase activity"/>
    <property type="evidence" value="ECO:0007669"/>
    <property type="project" value="UniProtKB-KW"/>
</dbReference>
<keyword evidence="3" id="KW-0328">Glycosyltransferase</keyword>
<accession>A0ABV8EHY6</accession>
<evidence type="ECO:0000259" key="2">
    <source>
        <dbReference type="Pfam" id="PF13231"/>
    </source>
</evidence>
<feature type="transmembrane region" description="Helical" evidence="1">
    <location>
        <begin position="112"/>
        <end position="129"/>
    </location>
</feature>
<feature type="transmembrane region" description="Helical" evidence="1">
    <location>
        <begin position="393"/>
        <end position="412"/>
    </location>
</feature>
<feature type="transmembrane region" description="Helical" evidence="1">
    <location>
        <begin position="200"/>
        <end position="221"/>
    </location>
</feature>
<dbReference type="Pfam" id="PF13231">
    <property type="entry name" value="PMT_2"/>
    <property type="match status" value="1"/>
</dbReference>
<sequence length="532" mass="61958">MKASSNSFQNPIFNALPIWTGVIFLVSVWYLGYDGITFSDDVYYLLKGKEFWNGENVLSDHHFSSRLGSYIISGFFTYLFYFDDHIGSIASLLSYILGLLLITRLIKTPEDQLWTVAFFSTQVFFMHFIHKNYPDSILIGWISMILFASCIRHQKPVIAAFLMSLAFFGAMLTKETIVYLFPFPLALYFLERKTKDRHKFYLWLLIFATVTMVIYLGFYWFKFGNALYRIQNIQDGHYISEYSFADKNWKVMLWRVTFWPFVSFVERGYWLWIVLAVPAIISGVRHKTKISFEFGLAAICLFAGFWWMSTSLQFYNPIHLNPRHLIILIPVLAPLIGIGSGSWLHDSKTRIWVSLAILVGAIVALAVGDWKQMTYLGLLSGLLLLKPIIRRELFKITLILMLVIPVVLSIGYQKKLKNYAHLVSALHDHVEANELVVVNNFVDFSKEVLLPNQGQYQAKLFPIEDLEGFESLSPDTFTLFIYNYYIHAYPKEIPDVELFFELCESLDYEITSEVQDDWLRIIRFEKRRMDEG</sequence>
<dbReference type="EC" id="2.4.-.-" evidence="3"/>
<keyword evidence="1" id="KW-1133">Transmembrane helix</keyword>
<evidence type="ECO:0000313" key="4">
    <source>
        <dbReference type="Proteomes" id="UP001595766"/>
    </source>
</evidence>
<feature type="transmembrane region" description="Helical" evidence="1">
    <location>
        <begin position="89"/>
        <end position="106"/>
    </location>
</feature>
<evidence type="ECO:0000313" key="3">
    <source>
        <dbReference type="EMBL" id="MFC3974860.1"/>
    </source>
</evidence>
<feature type="transmembrane region" description="Helical" evidence="1">
    <location>
        <begin position="160"/>
        <end position="188"/>
    </location>
</feature>
<proteinExistence type="predicted"/>
<protein>
    <submittedName>
        <fullName evidence="3">ArnT family glycosyltransferase</fullName>
        <ecNumber evidence="3">2.4.-.-</ecNumber>
    </submittedName>
</protein>
<keyword evidence="1" id="KW-0812">Transmembrane</keyword>
<feature type="transmembrane region" description="Helical" evidence="1">
    <location>
        <begin position="291"/>
        <end position="309"/>
    </location>
</feature>